<organism evidence="1 2">
    <name type="scientific">Metabacillus halosaccharovorans</name>
    <dbReference type="NCBI Taxonomy" id="930124"/>
    <lineage>
        <taxon>Bacteria</taxon>
        <taxon>Bacillati</taxon>
        <taxon>Bacillota</taxon>
        <taxon>Bacilli</taxon>
        <taxon>Bacillales</taxon>
        <taxon>Bacillaceae</taxon>
        <taxon>Metabacillus</taxon>
    </lineage>
</organism>
<gene>
    <name evidence="1" type="ORF">OIH86_02440</name>
</gene>
<comment type="caution">
    <text evidence="1">The sequence shown here is derived from an EMBL/GenBank/DDBJ whole genome shotgun (WGS) entry which is preliminary data.</text>
</comment>
<evidence type="ECO:0000313" key="1">
    <source>
        <dbReference type="EMBL" id="MCV9884505.1"/>
    </source>
</evidence>
<name>A0ABT3DBS0_9BACI</name>
<dbReference type="Proteomes" id="UP001526147">
    <property type="component" value="Unassembled WGS sequence"/>
</dbReference>
<evidence type="ECO:0000313" key="2">
    <source>
        <dbReference type="Proteomes" id="UP001526147"/>
    </source>
</evidence>
<sequence length="50" mass="5467">MIASGYRVGVSTANGVASIYIYDKDGNPINPHDYISEKGNIWVYGVFSLN</sequence>
<reference evidence="1 2" key="1">
    <citation type="submission" date="2022-10" db="EMBL/GenBank/DDBJ databases">
        <title>Draft genome assembly of moderately radiation resistant bacterium Metabacillus halosaccharovorans.</title>
        <authorList>
            <person name="Pal S."/>
            <person name="Gopinathan A."/>
        </authorList>
    </citation>
    <scope>NUCLEOTIDE SEQUENCE [LARGE SCALE GENOMIC DNA]</scope>
    <source>
        <strain evidence="1 2">VITHBRA001</strain>
    </source>
</reference>
<proteinExistence type="predicted"/>
<keyword evidence="2" id="KW-1185">Reference proteome</keyword>
<protein>
    <submittedName>
        <fullName evidence="1">Uncharacterized protein</fullName>
    </submittedName>
</protein>
<dbReference type="EMBL" id="JAOYEY010000019">
    <property type="protein sequence ID" value="MCV9884505.1"/>
    <property type="molecule type" value="Genomic_DNA"/>
</dbReference>
<accession>A0ABT3DBS0</accession>
<dbReference type="RefSeq" id="WP_264141458.1">
    <property type="nucleotide sequence ID" value="NZ_JAOYEY010000019.1"/>
</dbReference>